<name>G5A8B1_PHYSP</name>
<dbReference type="AlphaFoldDB" id="G5A8B1"/>
<dbReference type="KEGG" id="psoj:PHYSODRAFT_306189"/>
<reference evidence="2 3" key="1">
    <citation type="journal article" date="2006" name="Science">
        <title>Phytophthora genome sequences uncover evolutionary origins and mechanisms of pathogenesis.</title>
        <authorList>
            <person name="Tyler B.M."/>
            <person name="Tripathy S."/>
            <person name="Zhang X."/>
            <person name="Dehal P."/>
            <person name="Jiang R.H."/>
            <person name="Aerts A."/>
            <person name="Arredondo F.D."/>
            <person name="Baxter L."/>
            <person name="Bensasson D."/>
            <person name="Beynon J.L."/>
            <person name="Chapman J."/>
            <person name="Damasceno C.M."/>
            <person name="Dorrance A.E."/>
            <person name="Dou D."/>
            <person name="Dickerman A.W."/>
            <person name="Dubchak I.L."/>
            <person name="Garbelotto M."/>
            <person name="Gijzen M."/>
            <person name="Gordon S.G."/>
            <person name="Govers F."/>
            <person name="Grunwald N.J."/>
            <person name="Huang W."/>
            <person name="Ivors K.L."/>
            <person name="Jones R.W."/>
            <person name="Kamoun S."/>
            <person name="Krampis K."/>
            <person name="Lamour K.H."/>
            <person name="Lee M.K."/>
            <person name="McDonald W.H."/>
            <person name="Medina M."/>
            <person name="Meijer H.J."/>
            <person name="Nordberg E.K."/>
            <person name="Maclean D.J."/>
            <person name="Ospina-Giraldo M.D."/>
            <person name="Morris P.F."/>
            <person name="Phuntumart V."/>
            <person name="Putnam N.H."/>
            <person name="Rash S."/>
            <person name="Rose J.K."/>
            <person name="Sakihama Y."/>
            <person name="Salamov A.A."/>
            <person name="Savidor A."/>
            <person name="Scheuring C.F."/>
            <person name="Smith B.M."/>
            <person name="Sobral B.W."/>
            <person name="Terry A."/>
            <person name="Torto-Alalibo T.A."/>
            <person name="Win J."/>
            <person name="Xu Z."/>
            <person name="Zhang H."/>
            <person name="Grigoriev I.V."/>
            <person name="Rokhsar D.S."/>
            <person name="Boore J.L."/>
        </authorList>
    </citation>
    <scope>NUCLEOTIDE SEQUENCE [LARGE SCALE GENOMIC DNA]</scope>
    <source>
        <strain evidence="2 3">P6497</strain>
    </source>
</reference>
<evidence type="ECO:0000313" key="3">
    <source>
        <dbReference type="Proteomes" id="UP000002640"/>
    </source>
</evidence>
<accession>G5A8B1</accession>
<dbReference type="InParanoid" id="G5A8B1"/>
<evidence type="ECO:0000256" key="1">
    <source>
        <dbReference type="SAM" id="MobiDB-lite"/>
    </source>
</evidence>
<dbReference type="RefSeq" id="XP_009536309.1">
    <property type="nucleotide sequence ID" value="XM_009538014.1"/>
</dbReference>
<protein>
    <submittedName>
        <fullName evidence="2">Uncharacterized protein</fullName>
    </submittedName>
</protein>
<gene>
    <name evidence="2" type="ORF">PHYSODRAFT_306189</name>
</gene>
<dbReference type="GeneID" id="20642662"/>
<sequence length="173" mass="18494">MPREHLSRSEGRRRFATRVEDRLVGGNSSDSLVSAAVSTSSESAEAQSDSTNSPGGSGSPSPSDSPTIGDATNKKPLAAVKSAIADFQVISGLTLRLPTDKETSYIYKWGVCVEMVEDGKPVHHWICLADDTRRKQGTNFTLSSGRTSNAASHLASVHGVVSRRMQAYKTEKA</sequence>
<feature type="compositionally biased region" description="Basic and acidic residues" evidence="1">
    <location>
        <begin position="1"/>
        <end position="23"/>
    </location>
</feature>
<evidence type="ECO:0000313" key="2">
    <source>
        <dbReference type="EMBL" id="EGZ08137.1"/>
    </source>
</evidence>
<feature type="compositionally biased region" description="Low complexity" evidence="1">
    <location>
        <begin position="28"/>
        <end position="70"/>
    </location>
</feature>
<organism evidence="2 3">
    <name type="scientific">Phytophthora sojae (strain P6497)</name>
    <name type="common">Soybean stem and root rot agent</name>
    <name type="synonym">Phytophthora megasperma f. sp. glycines</name>
    <dbReference type="NCBI Taxonomy" id="1094619"/>
    <lineage>
        <taxon>Eukaryota</taxon>
        <taxon>Sar</taxon>
        <taxon>Stramenopiles</taxon>
        <taxon>Oomycota</taxon>
        <taxon>Peronosporomycetes</taxon>
        <taxon>Peronosporales</taxon>
        <taxon>Peronosporaceae</taxon>
        <taxon>Phytophthora</taxon>
    </lineage>
</organism>
<dbReference type="Proteomes" id="UP000002640">
    <property type="component" value="Unassembled WGS sequence"/>
</dbReference>
<feature type="region of interest" description="Disordered" evidence="1">
    <location>
        <begin position="1"/>
        <end position="74"/>
    </location>
</feature>
<keyword evidence="3" id="KW-1185">Reference proteome</keyword>
<proteinExistence type="predicted"/>
<dbReference type="EMBL" id="JH159161">
    <property type="protein sequence ID" value="EGZ08137.1"/>
    <property type="molecule type" value="Genomic_DNA"/>
</dbReference>